<proteinExistence type="predicted"/>
<sequence>MATDNNLNYVNVSNELSKASSKEQIPFIEVNGRQFADTNIIIDKLKDMYNLTIDQNLNSIEKAKARAIIVLIEESLFRCYVYNLSQNISWLASDNEDRIKQFQSGMKSRLHAQGYGRLSMEEITEATKNFFSETNHPL</sequence>
<dbReference type="PANTHER" id="PTHR12289:SF72">
    <property type="entry name" value="GST N-TERMINAL DOMAIN-CONTAINING PROTEIN"/>
    <property type="match status" value="1"/>
</dbReference>
<reference evidence="3" key="1">
    <citation type="submission" date="2022-11" db="UniProtKB">
        <authorList>
            <consortium name="WormBaseParasite"/>
        </authorList>
    </citation>
    <scope>IDENTIFICATION</scope>
</reference>
<organism evidence="2 3">
    <name type="scientific">Ditylenchus dipsaci</name>
    <dbReference type="NCBI Taxonomy" id="166011"/>
    <lineage>
        <taxon>Eukaryota</taxon>
        <taxon>Metazoa</taxon>
        <taxon>Ecdysozoa</taxon>
        <taxon>Nematoda</taxon>
        <taxon>Chromadorea</taxon>
        <taxon>Rhabditida</taxon>
        <taxon>Tylenchina</taxon>
        <taxon>Tylenchomorpha</taxon>
        <taxon>Sphaerularioidea</taxon>
        <taxon>Anguinidae</taxon>
        <taxon>Anguininae</taxon>
        <taxon>Ditylenchus</taxon>
    </lineage>
</organism>
<name>A0A915E2V8_9BILA</name>
<dbReference type="InterPro" id="IPR050931">
    <property type="entry name" value="Mito_Protein_Transport_Metaxin"/>
</dbReference>
<dbReference type="AlphaFoldDB" id="A0A915E2V8"/>
<evidence type="ECO:0000313" key="2">
    <source>
        <dbReference type="Proteomes" id="UP000887574"/>
    </source>
</evidence>
<dbReference type="Pfam" id="PF17172">
    <property type="entry name" value="GST_N_4"/>
    <property type="match status" value="1"/>
</dbReference>
<dbReference type="PANTHER" id="PTHR12289">
    <property type="entry name" value="METAXIN RELATED"/>
    <property type="match status" value="1"/>
</dbReference>
<evidence type="ECO:0000259" key="1">
    <source>
        <dbReference type="Pfam" id="PF17172"/>
    </source>
</evidence>
<evidence type="ECO:0000313" key="3">
    <source>
        <dbReference type="WBParaSite" id="jg26376"/>
    </source>
</evidence>
<dbReference type="InterPro" id="IPR036249">
    <property type="entry name" value="Thioredoxin-like_sf"/>
</dbReference>
<dbReference type="InterPro" id="IPR012336">
    <property type="entry name" value="Thioredoxin-like_fold"/>
</dbReference>
<dbReference type="WBParaSite" id="jg26376">
    <property type="protein sequence ID" value="jg26376"/>
    <property type="gene ID" value="jg26376"/>
</dbReference>
<protein>
    <submittedName>
        <fullName evidence="3">Thioredoxin-like fold domain-containing protein</fullName>
    </submittedName>
</protein>
<feature type="domain" description="Thioredoxin-like fold" evidence="1">
    <location>
        <begin position="7"/>
        <end position="84"/>
    </location>
</feature>
<dbReference type="SUPFAM" id="SSF52833">
    <property type="entry name" value="Thioredoxin-like"/>
    <property type="match status" value="1"/>
</dbReference>
<keyword evidence="2" id="KW-1185">Reference proteome</keyword>
<dbReference type="GO" id="GO:0005737">
    <property type="term" value="C:cytoplasm"/>
    <property type="evidence" value="ECO:0007669"/>
    <property type="project" value="TreeGrafter"/>
</dbReference>
<dbReference type="Proteomes" id="UP000887574">
    <property type="component" value="Unplaced"/>
</dbReference>
<accession>A0A915E2V8</accession>